<dbReference type="STRING" id="1314776.A0A166DBW7"/>
<evidence type="ECO:0000256" key="4">
    <source>
        <dbReference type="ARBA" id="ARBA00023054"/>
    </source>
</evidence>
<comment type="function">
    <text evidence="5">Component of the exocyst complex involved in the docking of exocytic vesicles with fusion sites on the plasma membrane.</text>
</comment>
<dbReference type="GO" id="GO:0000145">
    <property type="term" value="C:exocyst"/>
    <property type="evidence" value="ECO:0007669"/>
    <property type="project" value="UniProtKB-UniRule"/>
</dbReference>
<accession>A0A166DBW7</accession>
<dbReference type="PIRSF" id="PIRSF025007">
    <property type="entry name" value="Sec15"/>
    <property type="match status" value="1"/>
</dbReference>
<dbReference type="GO" id="GO:0090522">
    <property type="term" value="P:vesicle tethering involved in exocytosis"/>
    <property type="evidence" value="ECO:0007669"/>
    <property type="project" value="UniProtKB-UniRule"/>
</dbReference>
<dbReference type="InterPro" id="IPR046361">
    <property type="entry name" value="EXOC6/Sec15_C"/>
</dbReference>
<feature type="domain" description="Exocyst complex component EXOC6/Sec15 N-terminal" evidence="7">
    <location>
        <begin position="57"/>
        <end position="223"/>
    </location>
</feature>
<dbReference type="InterPro" id="IPR042045">
    <property type="entry name" value="EXOC6/Sec15_C_dom1"/>
</dbReference>
<evidence type="ECO:0000256" key="3">
    <source>
        <dbReference type="ARBA" id="ARBA00022483"/>
    </source>
</evidence>
<dbReference type="PANTHER" id="PTHR12702">
    <property type="entry name" value="SEC15"/>
    <property type="match status" value="1"/>
</dbReference>
<comment type="similarity">
    <text evidence="1 5">Belongs to the SEC15 family.</text>
</comment>
<dbReference type="Gene3D" id="1.10.357.30">
    <property type="entry name" value="Exocyst complex subunit Sec15 C-terminal domain, N-terminal subdomain"/>
    <property type="match status" value="1"/>
</dbReference>
<evidence type="ECO:0000256" key="1">
    <source>
        <dbReference type="ARBA" id="ARBA00007944"/>
    </source>
</evidence>
<gene>
    <name evidence="8" type="ORF">SISSUDRAFT_986346</name>
</gene>
<protein>
    <recommendedName>
        <fullName evidence="5">Exocyst complex component SEC15</fullName>
    </recommendedName>
</protein>
<sequence length="788" mass="89596">MPPRKRPNYTVESIDQQLQQIHLLDSSSSSENLEQLAPIIKQIHAARHQEAYLKIVQALVETKEAEIEKICGDNYQDFVSSVSTLLTVRKSTHNLRDKITTLDSSVSSVGNALASEKRALLRSKQTASNLDSAIDALQGCLKILDLVHRVEDMIKEQKYWSALRSIEEIQNLPPSSLSHTSFFAHILSSLPSLRSQIKDAVAAANKSWLLEIRNVSGQVGKLALETMENRTRRWRTRQERDPHLRSSRVGTAVEMVSNERIEVDVLDNEKLRVDFKPLYQAIHIYTALDALDELQKSYQADRKAQATLILPTMLQLSSLSTLLQEVAGFFIVENHVLRTSRGFRSERTIEELWEEALRRVSEGVQDALARETDLNMFLKVKDCLSGFGMTMSGYGFSTQSLHSTVLSLFEKYVKPLEREYAAILENLISRDELVPMRAEDVVSGSLTIAMAKDNVVAAVIIRNDVRNDLQRQSTSLFPWSKAFYSCSETVTLRKFIPAFYEFVDGVDQHYRDIDEILAKSLDNLLAISIVQNLVKRIDSTSSLSQIAMVATDLEYFQMACDELERTATSYRTSQRQDAISLPRALEAIASAPSRATNRIEAVISSKLNDFLELSEYNFTPKNREDMPSMYLYEMVNWLTTVVDSLAIQERYKDEAYKSAIDYVAERLTEFLVDKSIPIMNENAISNLMVDVDFLRDEFRKIGRDHLVDSLNNLRLMMSIPLSNTVQDYLHPNARQVKYASVQPKMLAALLEKLGKYGTNTRDQMERQKGDKRMKEAELVGRLYPGSNR</sequence>
<name>A0A166DBW7_9AGAM</name>
<keyword evidence="9" id="KW-1185">Reference proteome</keyword>
<dbReference type="GO" id="GO:0006893">
    <property type="term" value="P:Golgi to plasma membrane transport"/>
    <property type="evidence" value="ECO:0007669"/>
    <property type="project" value="TreeGrafter"/>
</dbReference>
<evidence type="ECO:0000313" key="9">
    <source>
        <dbReference type="Proteomes" id="UP000076798"/>
    </source>
</evidence>
<dbReference type="GO" id="GO:0006886">
    <property type="term" value="P:intracellular protein transport"/>
    <property type="evidence" value="ECO:0007669"/>
    <property type="project" value="InterPro"/>
</dbReference>
<evidence type="ECO:0000259" key="6">
    <source>
        <dbReference type="Pfam" id="PF04091"/>
    </source>
</evidence>
<keyword evidence="4" id="KW-0175">Coiled coil</keyword>
<dbReference type="Proteomes" id="UP000076798">
    <property type="component" value="Unassembled WGS sequence"/>
</dbReference>
<dbReference type="GO" id="GO:0016020">
    <property type="term" value="C:membrane"/>
    <property type="evidence" value="ECO:0007669"/>
    <property type="project" value="TreeGrafter"/>
</dbReference>
<dbReference type="Gene3D" id="1.20.58.670">
    <property type="entry name" value="Dsl1p vesicle tethering complex, Tip20p subunit, domain D"/>
    <property type="match status" value="1"/>
</dbReference>
<dbReference type="PANTHER" id="PTHR12702:SF0">
    <property type="entry name" value="EXOCYST COMPLEX COMPONENT 6"/>
    <property type="match status" value="1"/>
</dbReference>
<keyword evidence="3 5" id="KW-0268">Exocytosis</keyword>
<dbReference type="Pfam" id="PF20651">
    <property type="entry name" value="EXOC6_Sec15_N"/>
    <property type="match status" value="1"/>
</dbReference>
<evidence type="ECO:0000313" key="8">
    <source>
        <dbReference type="EMBL" id="KZT38351.1"/>
    </source>
</evidence>
<evidence type="ECO:0000259" key="7">
    <source>
        <dbReference type="Pfam" id="PF20651"/>
    </source>
</evidence>
<evidence type="ECO:0000256" key="5">
    <source>
        <dbReference type="PIRNR" id="PIRNR025007"/>
    </source>
</evidence>
<evidence type="ECO:0000256" key="2">
    <source>
        <dbReference type="ARBA" id="ARBA00022448"/>
    </source>
</evidence>
<dbReference type="OrthoDB" id="10267033at2759"/>
<dbReference type="Pfam" id="PF04091">
    <property type="entry name" value="Sec15_C"/>
    <property type="match status" value="1"/>
</dbReference>
<dbReference type="InterPro" id="IPR042044">
    <property type="entry name" value="EXOC6PINT-1/Sec15/Tip20_C_dom2"/>
</dbReference>
<proteinExistence type="inferred from homology"/>
<keyword evidence="2 5" id="KW-0813">Transport</keyword>
<dbReference type="InterPro" id="IPR048359">
    <property type="entry name" value="EXOC6_Sec15_N"/>
</dbReference>
<organism evidence="8 9">
    <name type="scientific">Sistotremastrum suecicum HHB10207 ss-3</name>
    <dbReference type="NCBI Taxonomy" id="1314776"/>
    <lineage>
        <taxon>Eukaryota</taxon>
        <taxon>Fungi</taxon>
        <taxon>Dikarya</taxon>
        <taxon>Basidiomycota</taxon>
        <taxon>Agaricomycotina</taxon>
        <taxon>Agaricomycetes</taxon>
        <taxon>Sistotremastrales</taxon>
        <taxon>Sistotremastraceae</taxon>
        <taxon>Sistotremastrum</taxon>
    </lineage>
</organism>
<dbReference type="AlphaFoldDB" id="A0A166DBW7"/>
<dbReference type="EMBL" id="KV428065">
    <property type="protein sequence ID" value="KZT38351.1"/>
    <property type="molecule type" value="Genomic_DNA"/>
</dbReference>
<dbReference type="InterPro" id="IPR007225">
    <property type="entry name" value="EXOC6/Sec15"/>
</dbReference>
<feature type="domain" description="Exocyst complex subunit EXOC6/Sec15 C-terminal" evidence="6">
    <location>
        <begin position="400"/>
        <end position="752"/>
    </location>
</feature>
<reference evidence="8 9" key="1">
    <citation type="journal article" date="2016" name="Mol. Biol. Evol.">
        <title>Comparative Genomics of Early-Diverging Mushroom-Forming Fungi Provides Insights into the Origins of Lignocellulose Decay Capabilities.</title>
        <authorList>
            <person name="Nagy L.G."/>
            <person name="Riley R."/>
            <person name="Tritt A."/>
            <person name="Adam C."/>
            <person name="Daum C."/>
            <person name="Floudas D."/>
            <person name="Sun H."/>
            <person name="Yadav J.S."/>
            <person name="Pangilinan J."/>
            <person name="Larsson K.H."/>
            <person name="Matsuura K."/>
            <person name="Barry K."/>
            <person name="Labutti K."/>
            <person name="Kuo R."/>
            <person name="Ohm R.A."/>
            <person name="Bhattacharya S.S."/>
            <person name="Shirouzu T."/>
            <person name="Yoshinaga Y."/>
            <person name="Martin F.M."/>
            <person name="Grigoriev I.V."/>
            <person name="Hibbett D.S."/>
        </authorList>
    </citation>
    <scope>NUCLEOTIDE SEQUENCE [LARGE SCALE GENOMIC DNA]</scope>
    <source>
        <strain evidence="8 9">HHB10207 ss-3</strain>
    </source>
</reference>